<feature type="active site" evidence="4">
    <location>
        <position position="11"/>
    </location>
</feature>
<comment type="catalytic activity">
    <reaction evidence="2 4">
        <text>L-methionyl-[protein] + [thioredoxin]-disulfide + H2O = L-methionyl-(S)-S-oxide-[protein] + [thioredoxin]-dithiol</text>
        <dbReference type="Rhea" id="RHEA:14217"/>
        <dbReference type="Rhea" id="RHEA-COMP:10698"/>
        <dbReference type="Rhea" id="RHEA-COMP:10700"/>
        <dbReference type="Rhea" id="RHEA-COMP:12313"/>
        <dbReference type="Rhea" id="RHEA-COMP:12315"/>
        <dbReference type="ChEBI" id="CHEBI:15377"/>
        <dbReference type="ChEBI" id="CHEBI:16044"/>
        <dbReference type="ChEBI" id="CHEBI:29950"/>
        <dbReference type="ChEBI" id="CHEBI:44120"/>
        <dbReference type="ChEBI" id="CHEBI:50058"/>
        <dbReference type="EC" id="1.8.4.11"/>
    </reaction>
</comment>
<proteinExistence type="inferred from homology"/>
<dbReference type="AlphaFoldDB" id="A0A1F6F3J0"/>
<feature type="coiled-coil region" evidence="5">
    <location>
        <begin position="117"/>
        <end position="144"/>
    </location>
</feature>
<evidence type="ECO:0000259" key="7">
    <source>
        <dbReference type="Pfam" id="PF01625"/>
    </source>
</evidence>
<protein>
    <recommendedName>
        <fullName evidence="4">Peptide methionine sulfoxide reductase MsrA</fullName>
        <shortName evidence="4">Protein-methionine-S-oxide reductase</shortName>
        <ecNumber evidence="4">1.8.4.11</ecNumber>
    </recommendedName>
    <alternativeName>
        <fullName evidence="4">Peptide-methionine (S)-S-oxide reductase</fullName>
        <shortName evidence="4">Peptide Met(O) reductase</shortName>
    </alternativeName>
</protein>
<dbReference type="EC" id="1.8.4.11" evidence="4"/>
<dbReference type="InterPro" id="IPR036509">
    <property type="entry name" value="Met_Sox_Rdtase_MsrA_sf"/>
</dbReference>
<evidence type="ECO:0000256" key="6">
    <source>
        <dbReference type="SAM" id="MobiDB-lite"/>
    </source>
</evidence>
<evidence type="ECO:0000313" key="8">
    <source>
        <dbReference type="EMBL" id="OGG80416.1"/>
    </source>
</evidence>
<organism evidence="8 9">
    <name type="scientific">Candidatus Kaiserbacteria bacterium RIFCSPLOWO2_01_FULL_54_13</name>
    <dbReference type="NCBI Taxonomy" id="1798512"/>
    <lineage>
        <taxon>Bacteria</taxon>
        <taxon>Candidatus Kaiseribacteriota</taxon>
    </lineage>
</organism>
<comment type="similarity">
    <text evidence="4">Belongs to the MsrA Met sulfoxide reductase family.</text>
</comment>
<dbReference type="Proteomes" id="UP000177372">
    <property type="component" value="Unassembled WGS sequence"/>
</dbReference>
<dbReference type="Gene3D" id="3.30.1060.10">
    <property type="entry name" value="Peptide methionine sulphoxide reductase MsrA"/>
    <property type="match status" value="1"/>
</dbReference>
<evidence type="ECO:0000256" key="5">
    <source>
        <dbReference type="SAM" id="Coils"/>
    </source>
</evidence>
<evidence type="ECO:0000256" key="1">
    <source>
        <dbReference type="ARBA" id="ARBA00023002"/>
    </source>
</evidence>
<evidence type="ECO:0000256" key="2">
    <source>
        <dbReference type="ARBA" id="ARBA00047806"/>
    </source>
</evidence>
<sequence length="202" mass="22553">MSKTAVFGGGCFWCTEAVFQMLKGVEKVESGYARPVRGKKSGASNGESRASNGAGRPPTYEEVSTGTTGYAEVIRITYDPSIISYDDLLTVFFGSHDPTTPNRQGADVGEQYRSIIFYQTEEEKKQAEKKIKEINESLKDGTRVVTDLVPFDSPAGEFYKAEDYHQNYYKTNTSAPYCQLVIEPKIQKVRKRFAELLRVGAE</sequence>
<comment type="caution">
    <text evidence="8">The sequence shown here is derived from an EMBL/GenBank/DDBJ whole genome shotgun (WGS) entry which is preliminary data.</text>
</comment>
<feature type="domain" description="Peptide methionine sulphoxide reductase MsrA" evidence="7">
    <location>
        <begin position="4"/>
        <end position="179"/>
    </location>
</feature>
<dbReference type="SUPFAM" id="SSF55068">
    <property type="entry name" value="Peptide methionine sulfoxide reductase"/>
    <property type="match status" value="1"/>
</dbReference>
<dbReference type="GO" id="GO:0008113">
    <property type="term" value="F:peptide-methionine (S)-S-oxide reductase activity"/>
    <property type="evidence" value="ECO:0007669"/>
    <property type="project" value="UniProtKB-UniRule"/>
</dbReference>
<dbReference type="Pfam" id="PF01625">
    <property type="entry name" value="PMSR"/>
    <property type="match status" value="1"/>
</dbReference>
<dbReference type="NCBIfam" id="TIGR00401">
    <property type="entry name" value="msrA"/>
    <property type="match status" value="1"/>
</dbReference>
<dbReference type="STRING" id="1798512.A3A39_02570"/>
<dbReference type="PANTHER" id="PTHR43774:SF1">
    <property type="entry name" value="PEPTIDE METHIONINE SULFOXIDE REDUCTASE MSRA 2"/>
    <property type="match status" value="1"/>
</dbReference>
<evidence type="ECO:0000313" key="9">
    <source>
        <dbReference type="Proteomes" id="UP000177372"/>
    </source>
</evidence>
<dbReference type="InterPro" id="IPR002569">
    <property type="entry name" value="Met_Sox_Rdtase_MsrA_dom"/>
</dbReference>
<gene>
    <name evidence="4" type="primary">msrA</name>
    <name evidence="8" type="ORF">A3A39_02570</name>
</gene>
<dbReference type="HAMAP" id="MF_01401">
    <property type="entry name" value="MsrA"/>
    <property type="match status" value="1"/>
</dbReference>
<evidence type="ECO:0000256" key="4">
    <source>
        <dbReference type="HAMAP-Rule" id="MF_01401"/>
    </source>
</evidence>
<keyword evidence="1 4" id="KW-0560">Oxidoreductase</keyword>
<feature type="region of interest" description="Disordered" evidence="6">
    <location>
        <begin position="35"/>
        <end position="64"/>
    </location>
</feature>
<accession>A0A1F6F3J0</accession>
<evidence type="ECO:0000256" key="3">
    <source>
        <dbReference type="ARBA" id="ARBA00048782"/>
    </source>
</evidence>
<feature type="compositionally biased region" description="Polar residues" evidence="6">
    <location>
        <begin position="42"/>
        <end position="51"/>
    </location>
</feature>
<name>A0A1F6F3J0_9BACT</name>
<keyword evidence="5" id="KW-0175">Coiled coil</keyword>
<dbReference type="PANTHER" id="PTHR43774">
    <property type="entry name" value="PEPTIDE METHIONINE SULFOXIDE REDUCTASE"/>
    <property type="match status" value="1"/>
</dbReference>
<dbReference type="GO" id="GO:0033744">
    <property type="term" value="F:L-methionine:thioredoxin-disulfide S-oxidoreductase activity"/>
    <property type="evidence" value="ECO:0007669"/>
    <property type="project" value="RHEA"/>
</dbReference>
<comment type="function">
    <text evidence="4">Has an important function as a repair enzyme for proteins that have been inactivated by oxidation. Catalyzes the reversible oxidation-reduction of methionine sulfoxide in proteins to methionine.</text>
</comment>
<comment type="catalytic activity">
    <reaction evidence="3 4">
        <text>[thioredoxin]-disulfide + L-methionine + H2O = L-methionine (S)-S-oxide + [thioredoxin]-dithiol</text>
        <dbReference type="Rhea" id="RHEA:19993"/>
        <dbReference type="Rhea" id="RHEA-COMP:10698"/>
        <dbReference type="Rhea" id="RHEA-COMP:10700"/>
        <dbReference type="ChEBI" id="CHEBI:15377"/>
        <dbReference type="ChEBI" id="CHEBI:29950"/>
        <dbReference type="ChEBI" id="CHEBI:50058"/>
        <dbReference type="ChEBI" id="CHEBI:57844"/>
        <dbReference type="ChEBI" id="CHEBI:58772"/>
        <dbReference type="EC" id="1.8.4.11"/>
    </reaction>
</comment>
<dbReference type="EMBL" id="MFLZ01000008">
    <property type="protein sequence ID" value="OGG80416.1"/>
    <property type="molecule type" value="Genomic_DNA"/>
</dbReference>
<reference evidence="8 9" key="1">
    <citation type="journal article" date="2016" name="Nat. Commun.">
        <title>Thousands of microbial genomes shed light on interconnected biogeochemical processes in an aquifer system.</title>
        <authorList>
            <person name="Anantharaman K."/>
            <person name="Brown C.T."/>
            <person name="Hug L.A."/>
            <person name="Sharon I."/>
            <person name="Castelle C.J."/>
            <person name="Probst A.J."/>
            <person name="Thomas B.C."/>
            <person name="Singh A."/>
            <person name="Wilkins M.J."/>
            <person name="Karaoz U."/>
            <person name="Brodie E.L."/>
            <person name="Williams K.H."/>
            <person name="Hubbard S.S."/>
            <person name="Banfield J.F."/>
        </authorList>
    </citation>
    <scope>NUCLEOTIDE SEQUENCE [LARGE SCALE GENOMIC DNA]</scope>
</reference>